<dbReference type="AlphaFoldDB" id="A0A6J6FAN7"/>
<evidence type="ECO:0000256" key="3">
    <source>
        <dbReference type="ARBA" id="ARBA00022989"/>
    </source>
</evidence>
<reference evidence="6" key="1">
    <citation type="submission" date="2020-05" db="EMBL/GenBank/DDBJ databases">
        <authorList>
            <person name="Chiriac C."/>
            <person name="Salcher M."/>
            <person name="Ghai R."/>
            <person name="Kavagutti S V."/>
        </authorList>
    </citation>
    <scope>NUCLEOTIDE SEQUENCE</scope>
</reference>
<comment type="subcellular location">
    <subcellularLocation>
        <location evidence="1">Membrane</location>
        <topology evidence="1">Multi-pass membrane protein</topology>
    </subcellularLocation>
</comment>
<evidence type="ECO:0000256" key="1">
    <source>
        <dbReference type="ARBA" id="ARBA00004141"/>
    </source>
</evidence>
<sequence length="286" mass="29107">MLDLVMAADVAPALTGIDFGYTLAGIVTGLVVGITGVGGGAVMTPILILLLGVAPATAVATDLWFAAITKLFGASIHGVGGNIDWQVVRRLWMGSIPVAIVVAVLVAINAKPEKVSWLTTAIGVVVLVTAIGMFLAPVLIKAAQANRTETPAKFQNFQAPATIFSGGVVGGLVALTSVGAGALGSVAMTAIYPFRMTPHRLVATDIAHAIPLAVVAGTGYIVTGLIAGIGIVVDPWMLASMLLGSIPTIIAGSFLARRVKPRGIQIALASVLLFVAISAIFPFASH</sequence>
<feature type="transmembrane region" description="Helical" evidence="5">
    <location>
        <begin position="263"/>
        <end position="284"/>
    </location>
</feature>
<dbReference type="EMBL" id="CAEZTZ010000057">
    <property type="protein sequence ID" value="CAB4584515.1"/>
    <property type="molecule type" value="Genomic_DNA"/>
</dbReference>
<gene>
    <name evidence="6" type="ORF">UFOPK1767_00540</name>
</gene>
<accession>A0A6J6FAN7</accession>
<dbReference type="PANTHER" id="PTHR43701">
    <property type="entry name" value="MEMBRANE TRANSPORTER PROTEIN MJ0441-RELATED"/>
    <property type="match status" value="1"/>
</dbReference>
<proteinExistence type="predicted"/>
<feature type="transmembrane region" description="Helical" evidence="5">
    <location>
        <begin position="206"/>
        <end position="230"/>
    </location>
</feature>
<protein>
    <submittedName>
        <fullName evidence="6">Unannotated protein</fullName>
    </submittedName>
</protein>
<keyword evidence="2 5" id="KW-0812">Transmembrane</keyword>
<feature type="transmembrane region" description="Helical" evidence="5">
    <location>
        <begin position="20"/>
        <end position="39"/>
    </location>
</feature>
<dbReference type="InterPro" id="IPR002781">
    <property type="entry name" value="TM_pro_TauE-like"/>
</dbReference>
<evidence type="ECO:0000313" key="6">
    <source>
        <dbReference type="EMBL" id="CAB4584515.1"/>
    </source>
</evidence>
<feature type="transmembrane region" description="Helical" evidence="5">
    <location>
        <begin position="163"/>
        <end position="194"/>
    </location>
</feature>
<feature type="transmembrane region" description="Helical" evidence="5">
    <location>
        <begin position="236"/>
        <end position="256"/>
    </location>
</feature>
<evidence type="ECO:0000256" key="4">
    <source>
        <dbReference type="ARBA" id="ARBA00023136"/>
    </source>
</evidence>
<feature type="transmembrane region" description="Helical" evidence="5">
    <location>
        <begin position="115"/>
        <end position="143"/>
    </location>
</feature>
<evidence type="ECO:0000256" key="2">
    <source>
        <dbReference type="ARBA" id="ARBA00022692"/>
    </source>
</evidence>
<dbReference type="PANTHER" id="PTHR43701:SF2">
    <property type="entry name" value="MEMBRANE TRANSPORTER PROTEIN YJNA-RELATED"/>
    <property type="match status" value="1"/>
</dbReference>
<dbReference type="GO" id="GO:0016020">
    <property type="term" value="C:membrane"/>
    <property type="evidence" value="ECO:0007669"/>
    <property type="project" value="UniProtKB-SubCell"/>
</dbReference>
<feature type="transmembrane region" description="Helical" evidence="5">
    <location>
        <begin position="46"/>
        <end position="67"/>
    </location>
</feature>
<keyword evidence="4 5" id="KW-0472">Membrane</keyword>
<dbReference type="InterPro" id="IPR051598">
    <property type="entry name" value="TSUP/Inactive_protease-like"/>
</dbReference>
<keyword evidence="3 5" id="KW-1133">Transmembrane helix</keyword>
<evidence type="ECO:0000256" key="5">
    <source>
        <dbReference type="SAM" id="Phobius"/>
    </source>
</evidence>
<name>A0A6J6FAN7_9ZZZZ</name>
<organism evidence="6">
    <name type="scientific">freshwater metagenome</name>
    <dbReference type="NCBI Taxonomy" id="449393"/>
    <lineage>
        <taxon>unclassified sequences</taxon>
        <taxon>metagenomes</taxon>
        <taxon>ecological metagenomes</taxon>
    </lineage>
</organism>
<feature type="transmembrane region" description="Helical" evidence="5">
    <location>
        <begin position="87"/>
        <end position="108"/>
    </location>
</feature>
<dbReference type="Pfam" id="PF01925">
    <property type="entry name" value="TauE"/>
    <property type="match status" value="1"/>
</dbReference>